<evidence type="ECO:0000313" key="4">
    <source>
        <dbReference type="Proteomes" id="UP000321947"/>
    </source>
</evidence>
<name>A0A5A7SUV2_CUCMM</name>
<dbReference type="Proteomes" id="UP000321393">
    <property type="component" value="Unassembled WGS sequence"/>
</dbReference>
<dbReference type="EMBL" id="SSTD01006310">
    <property type="protein sequence ID" value="TYK20418.1"/>
    <property type="molecule type" value="Genomic_DNA"/>
</dbReference>
<proteinExistence type="predicted"/>
<accession>A0A5A7SUV2</accession>
<dbReference type="Proteomes" id="UP000321947">
    <property type="component" value="Unassembled WGS sequence"/>
</dbReference>
<evidence type="ECO:0000313" key="3">
    <source>
        <dbReference type="Proteomes" id="UP000321393"/>
    </source>
</evidence>
<protein>
    <submittedName>
        <fullName evidence="1">Uncharacterized protein</fullName>
    </submittedName>
</protein>
<organism evidence="1 3">
    <name type="scientific">Cucumis melo var. makuwa</name>
    <name type="common">Oriental melon</name>
    <dbReference type="NCBI Taxonomy" id="1194695"/>
    <lineage>
        <taxon>Eukaryota</taxon>
        <taxon>Viridiplantae</taxon>
        <taxon>Streptophyta</taxon>
        <taxon>Embryophyta</taxon>
        <taxon>Tracheophyta</taxon>
        <taxon>Spermatophyta</taxon>
        <taxon>Magnoliopsida</taxon>
        <taxon>eudicotyledons</taxon>
        <taxon>Gunneridae</taxon>
        <taxon>Pentapetalae</taxon>
        <taxon>rosids</taxon>
        <taxon>fabids</taxon>
        <taxon>Cucurbitales</taxon>
        <taxon>Cucurbitaceae</taxon>
        <taxon>Benincaseae</taxon>
        <taxon>Cucumis</taxon>
    </lineage>
</organism>
<evidence type="ECO:0000313" key="1">
    <source>
        <dbReference type="EMBL" id="KAA0033241.1"/>
    </source>
</evidence>
<dbReference type="AlphaFoldDB" id="A0A5A7SUV2"/>
<gene>
    <name evidence="2" type="ORF">E5676_scaffold590G00130</name>
    <name evidence="1" type="ORF">E6C27_scaffold845G00350</name>
</gene>
<comment type="caution">
    <text evidence="1">The sequence shown here is derived from an EMBL/GenBank/DDBJ whole genome shotgun (WGS) entry which is preliminary data.</text>
</comment>
<dbReference type="EMBL" id="SSTE01020899">
    <property type="protein sequence ID" value="KAA0033241.1"/>
    <property type="molecule type" value="Genomic_DNA"/>
</dbReference>
<evidence type="ECO:0000313" key="2">
    <source>
        <dbReference type="EMBL" id="TYK20418.1"/>
    </source>
</evidence>
<sequence>MFQCFHMLYDISIDYMTEILSLRLEDTVYTGYVSLLTLNVLRDNDAIVSAGRVPLRQRQWECWASPTTS</sequence>
<reference evidence="3 4" key="1">
    <citation type="submission" date="2019-08" db="EMBL/GenBank/DDBJ databases">
        <title>Draft genome sequences of two oriental melons (Cucumis melo L. var makuwa).</title>
        <authorList>
            <person name="Kwon S.-Y."/>
        </authorList>
    </citation>
    <scope>NUCLEOTIDE SEQUENCE [LARGE SCALE GENOMIC DNA]</scope>
    <source>
        <strain evidence="4">cv. Chang Bougi</strain>
        <strain evidence="3">cv. SW 3</strain>
        <tissue evidence="1">Leaf</tissue>
    </source>
</reference>